<reference evidence="2 3" key="1">
    <citation type="submission" date="2024-01" db="EMBL/GenBank/DDBJ databases">
        <title>The genomes of 5 underutilized Papilionoideae crops provide insights into root nodulation and disease resistanc.</title>
        <authorList>
            <person name="Yuan L."/>
        </authorList>
    </citation>
    <scope>NUCLEOTIDE SEQUENCE [LARGE SCALE GENOMIC DNA]</scope>
    <source>
        <strain evidence="2">ZHUSHIDOU_FW_LH</strain>
        <tissue evidence="2">Leaf</tissue>
    </source>
</reference>
<dbReference type="EMBL" id="JAYWIO010000001">
    <property type="protein sequence ID" value="KAK7290096.1"/>
    <property type="molecule type" value="Genomic_DNA"/>
</dbReference>
<organism evidence="2 3">
    <name type="scientific">Crotalaria pallida</name>
    <name type="common">Smooth rattlebox</name>
    <name type="synonym">Crotalaria striata</name>
    <dbReference type="NCBI Taxonomy" id="3830"/>
    <lineage>
        <taxon>Eukaryota</taxon>
        <taxon>Viridiplantae</taxon>
        <taxon>Streptophyta</taxon>
        <taxon>Embryophyta</taxon>
        <taxon>Tracheophyta</taxon>
        <taxon>Spermatophyta</taxon>
        <taxon>Magnoliopsida</taxon>
        <taxon>eudicotyledons</taxon>
        <taxon>Gunneridae</taxon>
        <taxon>Pentapetalae</taxon>
        <taxon>rosids</taxon>
        <taxon>fabids</taxon>
        <taxon>Fabales</taxon>
        <taxon>Fabaceae</taxon>
        <taxon>Papilionoideae</taxon>
        <taxon>50 kb inversion clade</taxon>
        <taxon>genistoids sensu lato</taxon>
        <taxon>core genistoids</taxon>
        <taxon>Crotalarieae</taxon>
        <taxon>Crotalaria</taxon>
    </lineage>
</organism>
<evidence type="ECO:0000313" key="3">
    <source>
        <dbReference type="Proteomes" id="UP001372338"/>
    </source>
</evidence>
<accession>A0AAN9J1V2</accession>
<comment type="caution">
    <text evidence="2">The sequence shown here is derived from an EMBL/GenBank/DDBJ whole genome shotgun (WGS) entry which is preliminary data.</text>
</comment>
<name>A0AAN9J1V2_CROPI</name>
<proteinExistence type="predicted"/>
<sequence>MGLSESFYVTSLPLFTFHMRKGIYGMPAATMDAATMDAIEWWSTYGSQTPELAEVAKKSPYKEWEMHPDDTNMEESSTRIAEMRGSSSEVQHHQQKKFAKGSSSSRGKAKKT</sequence>
<feature type="region of interest" description="Disordered" evidence="1">
    <location>
        <begin position="62"/>
        <end position="112"/>
    </location>
</feature>
<evidence type="ECO:0000256" key="1">
    <source>
        <dbReference type="SAM" id="MobiDB-lite"/>
    </source>
</evidence>
<dbReference type="Proteomes" id="UP001372338">
    <property type="component" value="Unassembled WGS sequence"/>
</dbReference>
<gene>
    <name evidence="2" type="ORF">RIF29_04274</name>
</gene>
<feature type="compositionally biased region" description="Polar residues" evidence="1">
    <location>
        <begin position="74"/>
        <end position="89"/>
    </location>
</feature>
<evidence type="ECO:0000313" key="2">
    <source>
        <dbReference type="EMBL" id="KAK7290096.1"/>
    </source>
</evidence>
<dbReference type="AlphaFoldDB" id="A0AAN9J1V2"/>
<protein>
    <submittedName>
        <fullName evidence="2">Uncharacterized protein</fullName>
    </submittedName>
</protein>
<keyword evidence="3" id="KW-1185">Reference proteome</keyword>